<evidence type="ECO:0000259" key="14">
    <source>
        <dbReference type="PROSITE" id="PS50113"/>
    </source>
</evidence>
<dbReference type="InterPro" id="IPR003594">
    <property type="entry name" value="HATPase_dom"/>
</dbReference>
<comment type="subcellular location">
    <subcellularLocation>
        <location evidence="2">Cell inner membrane</location>
        <topology evidence="2">Multi-pass membrane protein</topology>
    </subcellularLocation>
</comment>
<dbReference type="SUPFAM" id="SSF52172">
    <property type="entry name" value="CheY-like"/>
    <property type="match status" value="1"/>
</dbReference>
<feature type="domain" description="Response regulatory" evidence="12">
    <location>
        <begin position="544"/>
        <end position="660"/>
    </location>
</feature>
<dbReference type="GO" id="GO:0005886">
    <property type="term" value="C:plasma membrane"/>
    <property type="evidence" value="ECO:0007669"/>
    <property type="project" value="UniProtKB-SubCell"/>
</dbReference>
<feature type="compositionally biased region" description="Basic residues" evidence="10">
    <location>
        <begin position="1"/>
        <end position="17"/>
    </location>
</feature>
<feature type="domain" description="PAC" evidence="14">
    <location>
        <begin position="115"/>
        <end position="167"/>
    </location>
</feature>
<evidence type="ECO:0000256" key="1">
    <source>
        <dbReference type="ARBA" id="ARBA00000085"/>
    </source>
</evidence>
<dbReference type="CDD" id="cd00082">
    <property type="entry name" value="HisKA"/>
    <property type="match status" value="1"/>
</dbReference>
<dbReference type="CDD" id="cd17580">
    <property type="entry name" value="REC_2_DhkD-like"/>
    <property type="match status" value="1"/>
</dbReference>
<comment type="caution">
    <text evidence="15">The sequence shown here is derived from an EMBL/GenBank/DDBJ whole genome shotgun (WGS) entry which is preliminary data.</text>
</comment>
<evidence type="ECO:0000256" key="6">
    <source>
        <dbReference type="ARBA" id="ARBA00022777"/>
    </source>
</evidence>
<accession>A0A4Z0BYS2</accession>
<feature type="modified residue" description="4-aspartylphosphate" evidence="9">
    <location>
        <position position="593"/>
    </location>
</feature>
<dbReference type="NCBIfam" id="TIGR00229">
    <property type="entry name" value="sensory_box"/>
    <property type="match status" value="2"/>
</dbReference>
<dbReference type="Pfam" id="PF02518">
    <property type="entry name" value="HATPase_c"/>
    <property type="match status" value="1"/>
</dbReference>
<evidence type="ECO:0000256" key="9">
    <source>
        <dbReference type="PROSITE-ProRule" id="PRU00169"/>
    </source>
</evidence>
<dbReference type="PROSITE" id="PS50112">
    <property type="entry name" value="PAS"/>
    <property type="match status" value="1"/>
</dbReference>
<evidence type="ECO:0000256" key="3">
    <source>
        <dbReference type="ARBA" id="ARBA00012438"/>
    </source>
</evidence>
<dbReference type="SMART" id="SM00091">
    <property type="entry name" value="PAS"/>
    <property type="match status" value="2"/>
</dbReference>
<evidence type="ECO:0000256" key="4">
    <source>
        <dbReference type="ARBA" id="ARBA00022553"/>
    </source>
</evidence>
<dbReference type="Gene3D" id="3.30.565.10">
    <property type="entry name" value="Histidine kinase-like ATPase, C-terminal domain"/>
    <property type="match status" value="1"/>
</dbReference>
<evidence type="ECO:0000259" key="13">
    <source>
        <dbReference type="PROSITE" id="PS50112"/>
    </source>
</evidence>
<dbReference type="InterPro" id="IPR001789">
    <property type="entry name" value="Sig_transdc_resp-reg_receiver"/>
</dbReference>
<dbReference type="InterPro" id="IPR035965">
    <property type="entry name" value="PAS-like_dom_sf"/>
</dbReference>
<dbReference type="FunFam" id="3.30.450.20:FF:000099">
    <property type="entry name" value="Sensory box sensor histidine kinase"/>
    <property type="match status" value="1"/>
</dbReference>
<keyword evidence="8" id="KW-0472">Membrane</keyword>
<dbReference type="FunFam" id="1.10.287.130:FF:000001">
    <property type="entry name" value="Two-component sensor histidine kinase"/>
    <property type="match status" value="1"/>
</dbReference>
<dbReference type="GO" id="GO:0000155">
    <property type="term" value="F:phosphorelay sensor kinase activity"/>
    <property type="evidence" value="ECO:0007669"/>
    <property type="project" value="InterPro"/>
</dbReference>
<keyword evidence="6 15" id="KW-0418">Kinase</keyword>
<dbReference type="SUPFAM" id="SSF47384">
    <property type="entry name" value="Homodimeric domain of signal transducing histidine kinase"/>
    <property type="match status" value="1"/>
</dbReference>
<feature type="domain" description="PAS" evidence="13">
    <location>
        <begin position="168"/>
        <end position="238"/>
    </location>
</feature>
<dbReference type="SUPFAM" id="SSF55785">
    <property type="entry name" value="PYP-like sensor domain (PAS domain)"/>
    <property type="match status" value="2"/>
</dbReference>
<dbReference type="SMART" id="SM00448">
    <property type="entry name" value="REC"/>
    <property type="match status" value="1"/>
</dbReference>
<dbReference type="InterPro" id="IPR011006">
    <property type="entry name" value="CheY-like_superfamily"/>
</dbReference>
<organism evidence="15 16">
    <name type="scientific">Ramlibacter rhizophilus</name>
    <dbReference type="NCBI Taxonomy" id="1781167"/>
    <lineage>
        <taxon>Bacteria</taxon>
        <taxon>Pseudomonadati</taxon>
        <taxon>Pseudomonadota</taxon>
        <taxon>Betaproteobacteria</taxon>
        <taxon>Burkholderiales</taxon>
        <taxon>Comamonadaceae</taxon>
        <taxon>Ramlibacter</taxon>
    </lineage>
</organism>
<proteinExistence type="predicted"/>
<comment type="catalytic activity">
    <reaction evidence="1">
        <text>ATP + protein L-histidine = ADP + protein N-phospho-L-histidine.</text>
        <dbReference type="EC" id="2.7.13.3"/>
    </reaction>
</comment>
<dbReference type="Gene3D" id="3.30.450.20">
    <property type="entry name" value="PAS domain"/>
    <property type="match status" value="2"/>
</dbReference>
<dbReference type="Pfam" id="PF08447">
    <property type="entry name" value="PAS_3"/>
    <property type="match status" value="1"/>
</dbReference>
<dbReference type="Pfam" id="PF00512">
    <property type="entry name" value="HisKA"/>
    <property type="match status" value="1"/>
</dbReference>
<dbReference type="InterPro" id="IPR003661">
    <property type="entry name" value="HisK_dim/P_dom"/>
</dbReference>
<keyword evidence="5" id="KW-0808">Transferase</keyword>
<dbReference type="AlphaFoldDB" id="A0A4Z0BYS2"/>
<dbReference type="PROSITE" id="PS50113">
    <property type="entry name" value="PAC"/>
    <property type="match status" value="2"/>
</dbReference>
<dbReference type="PANTHER" id="PTHR43547">
    <property type="entry name" value="TWO-COMPONENT HISTIDINE KINASE"/>
    <property type="match status" value="1"/>
</dbReference>
<evidence type="ECO:0000256" key="2">
    <source>
        <dbReference type="ARBA" id="ARBA00004429"/>
    </source>
</evidence>
<dbReference type="InterPro" id="IPR001610">
    <property type="entry name" value="PAC"/>
</dbReference>
<dbReference type="SMART" id="SM00387">
    <property type="entry name" value="HATPase_c"/>
    <property type="match status" value="1"/>
</dbReference>
<evidence type="ECO:0000256" key="8">
    <source>
        <dbReference type="ARBA" id="ARBA00023136"/>
    </source>
</evidence>
<dbReference type="FunFam" id="3.30.565.10:FF:000006">
    <property type="entry name" value="Sensor histidine kinase WalK"/>
    <property type="match status" value="1"/>
</dbReference>
<dbReference type="Pfam" id="PF00072">
    <property type="entry name" value="Response_reg"/>
    <property type="match status" value="1"/>
</dbReference>
<dbReference type="SUPFAM" id="SSF55874">
    <property type="entry name" value="ATPase domain of HSP90 chaperone/DNA topoisomerase II/histidine kinase"/>
    <property type="match status" value="1"/>
</dbReference>
<dbReference type="InterPro" id="IPR013656">
    <property type="entry name" value="PAS_4"/>
</dbReference>
<keyword evidence="16" id="KW-1185">Reference proteome</keyword>
<evidence type="ECO:0000313" key="16">
    <source>
        <dbReference type="Proteomes" id="UP000297564"/>
    </source>
</evidence>
<sequence>MSPWPRRTRPRHRRPRHNPQVNSSPLAPAGVPTEQRFQTLFEQAPFSAQLLSVDGHTLQVNRAWKDLWGTYEGDPLLEFVLSGYDMLADPQLEAKGVTPYLRRAFAGEAVRIPAIRYDPAEIGKPGLARWVEATARPIITPDGRVAEVLLIHEDVTERLTAERQLRESEAQFRTIADAMPQMVWSTLPDGQADYHNQQAYEFTGMPAATLDGERWAEILHPDERRATWDRWRHSLETGEPYETECRLQHRSGEYRWVLVRALPVRNEAGDVVRWMGTCTDIHEHKRMRDELLASNRRKDDFLAMLAHELRNPLAPISTAAHLLQTSASDPAKVQHSAQVIERQVRHMTELVDDLLDVSRVTRGLVELDRAPVEMKGVVADAIEQVRPLVESRGHVLSTRMPPGGVHVMGDRPRLVQVVSNLLNNAAKYTPPNGALSVSLSVDEAVEIRVADNGTGIEPELLPHVFELFTQGARTPDRAQGGLGLGLALVKSLVELHAGQVSVESAGQGQGAAFTVRLPLLPVDEALTPSSGGPMSLPAASRKLRILVVDDNQDAADTLGLLLESLGHEVQLAHDSARALELVGHDAFDACVLDIGLPGLDGYALARRLRAQPSNADVTLIALTGYGSAADRKKGDDAGFDHYRVKPADLGELARLLQAGRGGSGERAAG</sequence>
<dbReference type="InterPro" id="IPR000700">
    <property type="entry name" value="PAS-assoc_C"/>
</dbReference>
<name>A0A4Z0BYS2_9BURK</name>
<dbReference type="Proteomes" id="UP000297564">
    <property type="component" value="Unassembled WGS sequence"/>
</dbReference>
<protein>
    <recommendedName>
        <fullName evidence="3">histidine kinase</fullName>
        <ecNumber evidence="3">2.7.13.3</ecNumber>
    </recommendedName>
</protein>
<dbReference type="Pfam" id="PF08448">
    <property type="entry name" value="PAS_4"/>
    <property type="match status" value="1"/>
</dbReference>
<dbReference type="PANTHER" id="PTHR43547:SF2">
    <property type="entry name" value="HYBRID SIGNAL TRANSDUCTION HISTIDINE KINASE C"/>
    <property type="match status" value="1"/>
</dbReference>
<dbReference type="InterPro" id="IPR036890">
    <property type="entry name" value="HATPase_C_sf"/>
</dbReference>
<dbReference type="Gene3D" id="3.40.50.2300">
    <property type="match status" value="1"/>
</dbReference>
<dbReference type="SMART" id="SM00388">
    <property type="entry name" value="HisKA"/>
    <property type="match status" value="1"/>
</dbReference>
<keyword evidence="4 9" id="KW-0597">Phosphoprotein</keyword>
<dbReference type="InterPro" id="IPR036097">
    <property type="entry name" value="HisK_dim/P_sf"/>
</dbReference>
<keyword evidence="7" id="KW-0902">Two-component regulatory system</keyword>
<dbReference type="EMBL" id="SMLL01000002">
    <property type="protein sequence ID" value="TFZ03448.1"/>
    <property type="molecule type" value="Genomic_DNA"/>
</dbReference>
<evidence type="ECO:0000256" key="10">
    <source>
        <dbReference type="SAM" id="MobiDB-lite"/>
    </source>
</evidence>
<dbReference type="EC" id="2.7.13.3" evidence="3"/>
<evidence type="ECO:0000256" key="7">
    <source>
        <dbReference type="ARBA" id="ARBA00023012"/>
    </source>
</evidence>
<dbReference type="CDD" id="cd00075">
    <property type="entry name" value="HATPase"/>
    <property type="match status" value="1"/>
</dbReference>
<dbReference type="CDD" id="cd00130">
    <property type="entry name" value="PAS"/>
    <property type="match status" value="1"/>
</dbReference>
<dbReference type="PROSITE" id="PS50109">
    <property type="entry name" value="HIS_KIN"/>
    <property type="match status" value="1"/>
</dbReference>
<dbReference type="PRINTS" id="PR00344">
    <property type="entry name" value="BCTRLSENSOR"/>
</dbReference>
<gene>
    <name evidence="15" type="ORF">EZ242_06120</name>
</gene>
<evidence type="ECO:0000259" key="11">
    <source>
        <dbReference type="PROSITE" id="PS50109"/>
    </source>
</evidence>
<dbReference type="OrthoDB" id="8552871at2"/>
<feature type="domain" description="Histidine kinase" evidence="11">
    <location>
        <begin position="304"/>
        <end position="521"/>
    </location>
</feature>
<dbReference type="SMART" id="SM00086">
    <property type="entry name" value="PAC"/>
    <property type="match status" value="2"/>
</dbReference>
<evidence type="ECO:0000256" key="5">
    <source>
        <dbReference type="ARBA" id="ARBA00022679"/>
    </source>
</evidence>
<feature type="domain" description="PAC" evidence="14">
    <location>
        <begin position="241"/>
        <end position="293"/>
    </location>
</feature>
<feature type="region of interest" description="Disordered" evidence="10">
    <location>
        <begin position="1"/>
        <end position="29"/>
    </location>
</feature>
<evidence type="ECO:0000313" key="15">
    <source>
        <dbReference type="EMBL" id="TFZ03448.1"/>
    </source>
</evidence>
<reference evidence="15 16" key="1">
    <citation type="submission" date="2019-03" db="EMBL/GenBank/DDBJ databases">
        <title>Ramlibacter rhizophilus CCTCC AB2015357, whole genome shotgun sequence.</title>
        <authorList>
            <person name="Zhang X."/>
            <person name="Feng G."/>
            <person name="Zhu H."/>
        </authorList>
    </citation>
    <scope>NUCLEOTIDE SEQUENCE [LARGE SCALE GENOMIC DNA]</scope>
    <source>
        <strain evidence="15 16">CCTCC AB2015357</strain>
    </source>
</reference>
<dbReference type="InterPro" id="IPR000014">
    <property type="entry name" value="PAS"/>
</dbReference>
<evidence type="ECO:0000259" key="12">
    <source>
        <dbReference type="PROSITE" id="PS50110"/>
    </source>
</evidence>
<dbReference type="InterPro" id="IPR013655">
    <property type="entry name" value="PAS_fold_3"/>
</dbReference>
<dbReference type="PROSITE" id="PS50110">
    <property type="entry name" value="RESPONSE_REGULATORY"/>
    <property type="match status" value="1"/>
</dbReference>
<dbReference type="InterPro" id="IPR005467">
    <property type="entry name" value="His_kinase_dom"/>
</dbReference>
<dbReference type="Gene3D" id="1.10.287.130">
    <property type="match status" value="1"/>
</dbReference>
<dbReference type="InterPro" id="IPR004358">
    <property type="entry name" value="Sig_transdc_His_kin-like_C"/>
</dbReference>